<reference evidence="1" key="1">
    <citation type="submission" date="2023-04" db="EMBL/GenBank/DDBJ databases">
        <title>Candida boidinii NBRC 1967.</title>
        <authorList>
            <person name="Ichikawa N."/>
            <person name="Sato H."/>
            <person name="Tonouchi N."/>
        </authorList>
    </citation>
    <scope>NUCLEOTIDE SEQUENCE</scope>
    <source>
        <strain evidence="1">NBRC 1967</strain>
    </source>
</reference>
<dbReference type="Proteomes" id="UP001165101">
    <property type="component" value="Unassembled WGS sequence"/>
</dbReference>
<organism evidence="1 2">
    <name type="scientific">Candida boidinii</name>
    <name type="common">Yeast</name>
    <dbReference type="NCBI Taxonomy" id="5477"/>
    <lineage>
        <taxon>Eukaryota</taxon>
        <taxon>Fungi</taxon>
        <taxon>Dikarya</taxon>
        <taxon>Ascomycota</taxon>
        <taxon>Saccharomycotina</taxon>
        <taxon>Pichiomycetes</taxon>
        <taxon>Pichiales</taxon>
        <taxon>Pichiaceae</taxon>
        <taxon>Ogataea</taxon>
        <taxon>Ogataea/Candida clade</taxon>
    </lineage>
</organism>
<proteinExistence type="predicted"/>
<name>A0ACB5TLZ6_CANBO</name>
<evidence type="ECO:0000313" key="2">
    <source>
        <dbReference type="Proteomes" id="UP001165101"/>
    </source>
</evidence>
<dbReference type="EMBL" id="BSXV01000910">
    <property type="protein sequence ID" value="GME91087.1"/>
    <property type="molecule type" value="Genomic_DNA"/>
</dbReference>
<keyword evidence="2" id="KW-1185">Reference proteome</keyword>
<sequence>MSNYPENSNISGTVEFSITSSHKAIPESENSDIEETAEIYEIPHFEISDDYIKIANFTSAFENYCEKSRITNGPHLDMVICLALQGRARSWWVNNHRNDKSMTVDKFCKLIEDEYFPEDCLLRAVQKIVNLELDYNNLRECMTNIYKYIDFIKDRLSTEQLVVMVLYWNSVDYEHKIHLRLSDLKDINSLMTGLERVQQIYF</sequence>
<evidence type="ECO:0000313" key="1">
    <source>
        <dbReference type="EMBL" id="GME91087.1"/>
    </source>
</evidence>
<accession>A0ACB5TLZ6</accession>
<gene>
    <name evidence="1" type="ORF">Cboi01_000215000</name>
</gene>
<comment type="caution">
    <text evidence="1">The sequence shown here is derived from an EMBL/GenBank/DDBJ whole genome shotgun (WGS) entry which is preliminary data.</text>
</comment>
<protein>
    <submittedName>
        <fullName evidence="1">Unnamed protein product</fullName>
    </submittedName>
</protein>